<dbReference type="InterPro" id="IPR021674">
    <property type="entry name" value="Phage_T4_Gp14_neck-protein"/>
</dbReference>
<accession>A0A382D7M1</accession>
<evidence type="ECO:0008006" key="2">
    <source>
        <dbReference type="Google" id="ProtNLM"/>
    </source>
</evidence>
<dbReference type="EMBL" id="UINC01038058">
    <property type="protein sequence ID" value="SVB34496.1"/>
    <property type="molecule type" value="Genomic_DNA"/>
</dbReference>
<proteinExistence type="predicted"/>
<reference evidence="1" key="1">
    <citation type="submission" date="2018-05" db="EMBL/GenBank/DDBJ databases">
        <authorList>
            <person name="Lanie J.A."/>
            <person name="Ng W.-L."/>
            <person name="Kazmierczak K.M."/>
            <person name="Andrzejewski T.M."/>
            <person name="Davidsen T.M."/>
            <person name="Wayne K.J."/>
            <person name="Tettelin H."/>
            <person name="Glass J.I."/>
            <person name="Rusch D."/>
            <person name="Podicherti R."/>
            <person name="Tsui H.-C.T."/>
            <person name="Winkler M.E."/>
        </authorList>
    </citation>
    <scope>NUCLEOTIDE SEQUENCE</scope>
</reference>
<feature type="non-terminal residue" evidence="1">
    <location>
        <position position="263"/>
    </location>
</feature>
<protein>
    <recommendedName>
        <fullName evidence="2">Neck protein</fullName>
    </recommendedName>
</protein>
<gene>
    <name evidence="1" type="ORF">METZ01_LOCUS187350</name>
</gene>
<sequence length="263" mass="30589">MSTNVYFSRGTPNEQHLYEDLAIEAIQIYGHDVFYIPRTLVNKDELFGEDALSRFDDAYGIEMWMETQEGYEGEKELISRFGLEIRDETTFVVSRRRWDNTVSSDANLIVNTRPDEGDLIYMPTVKKLFEISFVDHDDPFYQIDNLPVYKLYCRTFEYSSEVLDTGIYAIDDIETKRSTDALDWEFSLENQVAFNERMGQEWGTIYDQNPPPTPWPPTASDIILETATGEYLLAETDEAGLSILTEDSDAYYSFFIINEDYRL</sequence>
<name>A0A382D7M1_9ZZZZ</name>
<dbReference type="Pfam" id="PF11649">
    <property type="entry name" value="T4_neck-protein"/>
    <property type="match status" value="1"/>
</dbReference>
<evidence type="ECO:0000313" key="1">
    <source>
        <dbReference type="EMBL" id="SVB34496.1"/>
    </source>
</evidence>
<organism evidence="1">
    <name type="scientific">marine metagenome</name>
    <dbReference type="NCBI Taxonomy" id="408172"/>
    <lineage>
        <taxon>unclassified sequences</taxon>
        <taxon>metagenomes</taxon>
        <taxon>ecological metagenomes</taxon>
    </lineage>
</organism>
<dbReference type="AlphaFoldDB" id="A0A382D7M1"/>